<sequence>MLQPMKSPLSVKFTTLKNNVDEVVSEACRLVASSRILVADLRGMNGLLILHGVVIRCDACIASVVRRRRCAAVGTYSHMSADCHTVVGGSNIILILRDPRQH</sequence>
<reference evidence="1 2" key="2">
    <citation type="submission" date="2018-10" db="EMBL/GenBank/DDBJ databases">
        <authorList>
            <consortium name="Pathogen Informatics"/>
        </authorList>
    </citation>
    <scope>NUCLEOTIDE SEQUENCE [LARGE SCALE GENOMIC DNA]</scope>
</reference>
<organism evidence="3">
    <name type="scientific">Enterobius vermicularis</name>
    <name type="common">Human pinworm</name>
    <dbReference type="NCBI Taxonomy" id="51028"/>
    <lineage>
        <taxon>Eukaryota</taxon>
        <taxon>Metazoa</taxon>
        <taxon>Ecdysozoa</taxon>
        <taxon>Nematoda</taxon>
        <taxon>Chromadorea</taxon>
        <taxon>Rhabditida</taxon>
        <taxon>Spirurina</taxon>
        <taxon>Oxyuridomorpha</taxon>
        <taxon>Oxyuroidea</taxon>
        <taxon>Oxyuridae</taxon>
        <taxon>Enterobius</taxon>
    </lineage>
</organism>
<accession>A0A0N4VDP0</accession>
<proteinExistence type="predicted"/>
<keyword evidence="2" id="KW-1185">Reference proteome</keyword>
<dbReference type="Proteomes" id="UP000274131">
    <property type="component" value="Unassembled WGS sequence"/>
</dbReference>
<reference evidence="3" key="1">
    <citation type="submission" date="2017-02" db="UniProtKB">
        <authorList>
            <consortium name="WormBaseParasite"/>
        </authorList>
    </citation>
    <scope>IDENTIFICATION</scope>
</reference>
<evidence type="ECO:0000313" key="1">
    <source>
        <dbReference type="EMBL" id="VDD93464.1"/>
    </source>
</evidence>
<dbReference type="EMBL" id="UXUI01009319">
    <property type="protein sequence ID" value="VDD93464.1"/>
    <property type="molecule type" value="Genomic_DNA"/>
</dbReference>
<dbReference type="WBParaSite" id="EVEC_0000873101-mRNA-1">
    <property type="protein sequence ID" value="EVEC_0000873101-mRNA-1"/>
    <property type="gene ID" value="EVEC_0000873101"/>
</dbReference>
<protein>
    <submittedName>
        <fullName evidence="3">Late endosomal/lysosomal adaptor and MAPK and MTOR activator 5</fullName>
    </submittedName>
</protein>
<dbReference type="AlphaFoldDB" id="A0A0N4VDP0"/>
<evidence type="ECO:0000313" key="2">
    <source>
        <dbReference type="Proteomes" id="UP000274131"/>
    </source>
</evidence>
<name>A0A0N4VDP0_ENTVE</name>
<evidence type="ECO:0000313" key="3">
    <source>
        <dbReference type="WBParaSite" id="EVEC_0000873101-mRNA-1"/>
    </source>
</evidence>
<gene>
    <name evidence="1" type="ORF">EVEC_LOCUS8215</name>
</gene>